<dbReference type="RefSeq" id="WP_205348720.1">
    <property type="nucleotide sequence ID" value="NZ_JAFEUP010000003.1"/>
</dbReference>
<evidence type="ECO:0000256" key="1">
    <source>
        <dbReference type="SAM" id="SignalP"/>
    </source>
</evidence>
<dbReference type="Gene3D" id="3.30.70.2970">
    <property type="entry name" value="Protein of unknown function (DUF541), domain 2"/>
    <property type="match status" value="1"/>
</dbReference>
<feature type="chain" id="PRO_5047052802" evidence="1">
    <location>
        <begin position="26"/>
        <end position="238"/>
    </location>
</feature>
<dbReference type="PANTHER" id="PTHR34387:SF1">
    <property type="entry name" value="PERIPLASMIC IMMUNOGENIC PROTEIN"/>
    <property type="match status" value="1"/>
</dbReference>
<dbReference type="Gene3D" id="3.30.110.170">
    <property type="entry name" value="Protein of unknown function (DUF541), domain 1"/>
    <property type="match status" value="1"/>
</dbReference>
<gene>
    <name evidence="2" type="ORF">JQX08_12575</name>
</gene>
<dbReference type="EMBL" id="JAFEUP010000003">
    <property type="protein sequence ID" value="MBM7061539.1"/>
    <property type="molecule type" value="Genomic_DNA"/>
</dbReference>
<comment type="caution">
    <text evidence="2">The sequence shown here is derived from an EMBL/GenBank/DDBJ whole genome shotgun (WGS) entry which is preliminary data.</text>
</comment>
<keyword evidence="3" id="KW-1185">Reference proteome</keyword>
<organism evidence="2 3">
    <name type="scientific">Zestomonas insulae</name>
    <dbReference type="NCBI Taxonomy" id="2809017"/>
    <lineage>
        <taxon>Bacteria</taxon>
        <taxon>Pseudomonadati</taxon>
        <taxon>Pseudomonadota</taxon>
        <taxon>Gammaproteobacteria</taxon>
        <taxon>Pseudomonadales</taxon>
        <taxon>Pseudomonadaceae</taxon>
        <taxon>Zestomonas</taxon>
    </lineage>
</organism>
<dbReference type="PANTHER" id="PTHR34387">
    <property type="entry name" value="SLR1258 PROTEIN"/>
    <property type="match status" value="1"/>
</dbReference>
<name>A0ABS2IEL9_9GAMM</name>
<reference evidence="2 3" key="1">
    <citation type="submission" date="2021-02" db="EMBL/GenBank/DDBJ databases">
        <authorList>
            <person name="Lee D.-H."/>
        </authorList>
    </citation>
    <scope>NUCLEOTIDE SEQUENCE [LARGE SCALE GENOMIC DNA]</scope>
    <source>
        <strain evidence="2 3">UL073</strain>
    </source>
</reference>
<dbReference type="InterPro" id="IPR052022">
    <property type="entry name" value="26kDa_periplasmic_antigen"/>
</dbReference>
<evidence type="ECO:0000313" key="2">
    <source>
        <dbReference type="EMBL" id="MBM7061539.1"/>
    </source>
</evidence>
<feature type="signal peptide" evidence="1">
    <location>
        <begin position="1"/>
        <end position="25"/>
    </location>
</feature>
<keyword evidence="1" id="KW-0732">Signal</keyword>
<evidence type="ECO:0000313" key="3">
    <source>
        <dbReference type="Proteomes" id="UP000717995"/>
    </source>
</evidence>
<protein>
    <submittedName>
        <fullName evidence="2">SIMPL domain-containing protein</fullName>
    </submittedName>
</protein>
<dbReference type="Proteomes" id="UP000717995">
    <property type="component" value="Unassembled WGS sequence"/>
</dbReference>
<accession>A0ABS2IEL9</accession>
<sequence>MPTLTRLTAALALCAATFASLPLQAADEPRYNQIALRAEVSQDVAHDLMHVTLYSEGQNSDPAKLAADTSEALNAAIAKARKVQGVTVQSGSRNSYPVYDKDGQKITGWRERAELRLESQDFATLSKLTAELLGELKMGGMDFAISKPSRKKNEDALLKDAVAAFKERAQLATDALGGKGYKLVSLNLNSGGFRPMPMQRMDAAPMAMSMAKSAPQEIEAGTSEVTISADGVIEVQLP</sequence>
<proteinExistence type="predicted"/>
<dbReference type="InterPro" id="IPR007497">
    <property type="entry name" value="SIMPL/DUF541"/>
</dbReference>
<dbReference type="Pfam" id="PF04402">
    <property type="entry name" value="SIMPL"/>
    <property type="match status" value="1"/>
</dbReference>